<proteinExistence type="predicted"/>
<comment type="caution">
    <text evidence="1">The sequence shown here is derived from an EMBL/GenBank/DDBJ whole genome shotgun (WGS) entry which is preliminary data.</text>
</comment>
<dbReference type="AlphaFoldDB" id="A0A4Y2G2G1"/>
<protein>
    <submittedName>
        <fullName evidence="1">Uncharacterized protein</fullName>
    </submittedName>
</protein>
<name>A0A4Y2G2G1_ARAVE</name>
<accession>A0A4Y2G2G1</accession>
<evidence type="ECO:0000313" key="2">
    <source>
        <dbReference type="Proteomes" id="UP000499080"/>
    </source>
</evidence>
<evidence type="ECO:0000313" key="1">
    <source>
        <dbReference type="EMBL" id="GBM48002.1"/>
    </source>
</evidence>
<gene>
    <name evidence="1" type="ORF">AVEN_34338_1</name>
</gene>
<dbReference type="EMBL" id="BGPR01001202">
    <property type="protein sequence ID" value="GBM48002.1"/>
    <property type="molecule type" value="Genomic_DNA"/>
</dbReference>
<organism evidence="1 2">
    <name type="scientific">Araneus ventricosus</name>
    <name type="common">Orbweaver spider</name>
    <name type="synonym">Epeira ventricosa</name>
    <dbReference type="NCBI Taxonomy" id="182803"/>
    <lineage>
        <taxon>Eukaryota</taxon>
        <taxon>Metazoa</taxon>
        <taxon>Ecdysozoa</taxon>
        <taxon>Arthropoda</taxon>
        <taxon>Chelicerata</taxon>
        <taxon>Arachnida</taxon>
        <taxon>Araneae</taxon>
        <taxon>Araneomorphae</taxon>
        <taxon>Entelegynae</taxon>
        <taxon>Araneoidea</taxon>
        <taxon>Araneidae</taxon>
        <taxon>Araneus</taxon>
    </lineage>
</organism>
<keyword evidence="2" id="KW-1185">Reference proteome</keyword>
<reference evidence="1 2" key="1">
    <citation type="journal article" date="2019" name="Sci. Rep.">
        <title>Orb-weaving spider Araneus ventricosus genome elucidates the spidroin gene catalogue.</title>
        <authorList>
            <person name="Kono N."/>
            <person name="Nakamura H."/>
            <person name="Ohtoshi R."/>
            <person name="Moran D.A.P."/>
            <person name="Shinohara A."/>
            <person name="Yoshida Y."/>
            <person name="Fujiwara M."/>
            <person name="Mori M."/>
            <person name="Tomita M."/>
            <person name="Arakawa K."/>
        </authorList>
    </citation>
    <scope>NUCLEOTIDE SEQUENCE [LARGE SCALE GENOMIC DNA]</scope>
</reference>
<sequence length="126" mass="14452">MFSTPWLRRLIFGKTLSSYTRSSPSSSKNESKPFKSLRYVDSFLSFGSLPSVSLCLRLIPRNLYHALSVSYGIDDSTKRYSIAAYLSLAAPRTTVVTEDDLLSINYLFYIYVQELYQNVNMDEILH</sequence>
<dbReference type="Proteomes" id="UP000499080">
    <property type="component" value="Unassembled WGS sequence"/>
</dbReference>